<evidence type="ECO:0000313" key="4">
    <source>
        <dbReference type="EMBL" id="HJH49813.1"/>
    </source>
</evidence>
<dbReference type="InterPro" id="IPR035451">
    <property type="entry name" value="Ada-like_dom_sf"/>
</dbReference>
<evidence type="ECO:0000256" key="1">
    <source>
        <dbReference type="SAM" id="MobiDB-lite"/>
    </source>
</evidence>
<dbReference type="AlphaFoldDB" id="A0A9D2VXQ4"/>
<dbReference type="GO" id="GO:0004519">
    <property type="term" value="F:endonuclease activity"/>
    <property type="evidence" value="ECO:0007669"/>
    <property type="project" value="UniProtKB-KW"/>
</dbReference>
<comment type="caution">
    <text evidence="4">The sequence shown here is derived from an EMBL/GenBank/DDBJ whole genome shotgun (WGS) entry which is preliminary data.</text>
</comment>
<proteinExistence type="predicted"/>
<dbReference type="Proteomes" id="UP000813420">
    <property type="component" value="Unassembled WGS sequence"/>
</dbReference>
<reference evidence="4" key="1">
    <citation type="journal article" date="2021" name="PeerJ">
        <title>Extensive microbial diversity within the chicken gut microbiome revealed by metagenomics and culture.</title>
        <authorList>
            <person name="Gilroy R."/>
            <person name="Ravi A."/>
            <person name="Getino M."/>
            <person name="Pursley I."/>
            <person name="Horton D.L."/>
            <person name="Alikhan N.F."/>
            <person name="Baker D."/>
            <person name="Gharbi K."/>
            <person name="Hall N."/>
            <person name="Watson M."/>
            <person name="Adriaenssens E.M."/>
            <person name="Foster-Nyarko E."/>
            <person name="Jarju S."/>
            <person name="Secka A."/>
            <person name="Antonio M."/>
            <person name="Oren A."/>
            <person name="Chaudhuri R.R."/>
            <person name="La Ragione R."/>
            <person name="Hildebrand F."/>
            <person name="Pallen M.J."/>
        </authorList>
    </citation>
    <scope>NUCLEOTIDE SEQUENCE</scope>
    <source>
        <strain evidence="4">USAMLcec4-12693</strain>
    </source>
</reference>
<dbReference type="RefSeq" id="WP_277238142.1">
    <property type="nucleotide sequence ID" value="NZ_CALWFG010000034.1"/>
</dbReference>
<evidence type="ECO:0000313" key="5">
    <source>
        <dbReference type="Proteomes" id="UP000813420"/>
    </source>
</evidence>
<dbReference type="Pfam" id="PF13930">
    <property type="entry name" value="Endonuclea_NS_2"/>
    <property type="match status" value="1"/>
</dbReference>
<feature type="chain" id="PRO_5038811613" evidence="2">
    <location>
        <begin position="29"/>
        <end position="313"/>
    </location>
</feature>
<dbReference type="SUPFAM" id="SSF57884">
    <property type="entry name" value="Ada DNA repair protein, N-terminal domain (N-Ada 10)"/>
    <property type="match status" value="1"/>
</dbReference>
<feature type="region of interest" description="Disordered" evidence="1">
    <location>
        <begin position="234"/>
        <end position="259"/>
    </location>
</feature>
<keyword evidence="4" id="KW-0378">Hydrolase</keyword>
<feature type="signal peptide" evidence="2">
    <location>
        <begin position="1"/>
        <end position="28"/>
    </location>
</feature>
<feature type="domain" description="Type VII secretion system protein EssD-like" evidence="3">
    <location>
        <begin position="81"/>
        <end position="208"/>
    </location>
</feature>
<protein>
    <submittedName>
        <fullName evidence="4">DNA/RNA non-specific endonuclease</fullName>
    </submittedName>
</protein>
<dbReference type="Gene3D" id="3.40.10.10">
    <property type="entry name" value="DNA Methylphosphotriester Repair Domain"/>
    <property type="match status" value="1"/>
</dbReference>
<dbReference type="EMBL" id="DYXE01000051">
    <property type="protein sequence ID" value="HJH49813.1"/>
    <property type="molecule type" value="Genomic_DNA"/>
</dbReference>
<organism evidence="4 5">
    <name type="scientific">Merdimonas faecis</name>
    <dbReference type="NCBI Taxonomy" id="1653435"/>
    <lineage>
        <taxon>Bacteria</taxon>
        <taxon>Bacillati</taxon>
        <taxon>Bacillota</taxon>
        <taxon>Clostridia</taxon>
        <taxon>Lachnospirales</taxon>
        <taxon>Lachnospiraceae</taxon>
        <taxon>Merdimonas</taxon>
    </lineage>
</organism>
<keyword evidence="2" id="KW-0732">Signal</keyword>
<evidence type="ECO:0000259" key="3">
    <source>
        <dbReference type="Pfam" id="PF13930"/>
    </source>
</evidence>
<accession>A0A9D2VXQ4</accession>
<reference evidence="4" key="2">
    <citation type="submission" date="2021-09" db="EMBL/GenBank/DDBJ databases">
        <authorList>
            <person name="Gilroy R."/>
        </authorList>
    </citation>
    <scope>NUCLEOTIDE SEQUENCE</scope>
    <source>
        <strain evidence="4">USAMLcec4-12693</strain>
    </source>
</reference>
<sequence length="313" mass="34688">MNGLTGHFRKYLTLLVCTLLLNVCTACGIEQAFTEEAPEESVSVTQVELGEIPEYQGSPYIEVEENEPDFTEEELTAVSYESYGELDELGRCTTVEACIGTDLMPKEERGNISEVKPTGWQSVQYDNVEGGSLYNRCHLIGYQLTGENANEQNLITGTRYMNTEGMLPFENEVAEYVEETDYHVMYRVTPVFEGDNLVASGVWMEAESVEDGGEGVSFNVYVYNVQPGIEIDYTQGNSSEADDARSGSSGNEDVQADSGEETQTYILNTNTHKFHKPDCSSVGDMKPQNRQEFEGTREEAISQGYDPCGSCNP</sequence>
<feature type="compositionally biased region" description="Basic and acidic residues" evidence="1">
    <location>
        <begin position="287"/>
        <end position="300"/>
    </location>
</feature>
<gene>
    <name evidence="4" type="ORF">K8V39_06065</name>
</gene>
<name>A0A9D2VXQ4_9FIRM</name>
<dbReference type="InterPro" id="IPR044929">
    <property type="entry name" value="DNA/RNA_non-sp_Endonuclease_sf"/>
</dbReference>
<keyword evidence="4" id="KW-0540">Nuclease</keyword>
<dbReference type="Gene3D" id="3.40.570.10">
    <property type="entry name" value="Extracellular Endonuclease, subunit A"/>
    <property type="match status" value="1"/>
</dbReference>
<feature type="region of interest" description="Disordered" evidence="1">
    <location>
        <begin position="272"/>
        <end position="313"/>
    </location>
</feature>
<keyword evidence="4" id="KW-0255">Endonuclease</keyword>
<dbReference type="InterPro" id="IPR044927">
    <property type="entry name" value="Endonuclea_NS_2"/>
</dbReference>
<evidence type="ECO:0000256" key="2">
    <source>
        <dbReference type="SAM" id="SignalP"/>
    </source>
</evidence>